<dbReference type="RefSeq" id="WP_377004515.1">
    <property type="nucleotide sequence ID" value="NZ_JBHSGG010000029.1"/>
</dbReference>
<evidence type="ECO:0000313" key="9">
    <source>
        <dbReference type="Proteomes" id="UP001595892"/>
    </source>
</evidence>
<evidence type="ECO:0000256" key="1">
    <source>
        <dbReference type="ARBA" id="ARBA00022729"/>
    </source>
</evidence>
<evidence type="ECO:0000256" key="4">
    <source>
        <dbReference type="ARBA" id="ARBA00023288"/>
    </source>
</evidence>
<dbReference type="Proteomes" id="UP001595892">
    <property type="component" value="Unassembled WGS sequence"/>
</dbReference>
<comment type="caution">
    <text evidence="8">The sequence shown here is derived from an EMBL/GenBank/DDBJ whole genome shotgun (WGS) entry which is preliminary data.</text>
</comment>
<organism evidence="8 9">
    <name type="scientific">Coralloluteibacterium thermophilum</name>
    <dbReference type="NCBI Taxonomy" id="2707049"/>
    <lineage>
        <taxon>Bacteria</taxon>
        <taxon>Pseudomonadati</taxon>
        <taxon>Pseudomonadota</taxon>
        <taxon>Gammaproteobacteria</taxon>
        <taxon>Lysobacterales</taxon>
        <taxon>Lysobacteraceae</taxon>
        <taxon>Coralloluteibacterium</taxon>
    </lineage>
</organism>
<feature type="signal peptide" evidence="6">
    <location>
        <begin position="1"/>
        <end position="20"/>
    </location>
</feature>
<evidence type="ECO:0000256" key="5">
    <source>
        <dbReference type="SAM" id="MobiDB-lite"/>
    </source>
</evidence>
<feature type="compositionally biased region" description="Polar residues" evidence="5">
    <location>
        <begin position="25"/>
        <end position="36"/>
    </location>
</feature>
<feature type="domain" description="C-type lysozyme inhibitor" evidence="7">
    <location>
        <begin position="77"/>
        <end position="139"/>
    </location>
</feature>
<accession>A0ABV9NJI2</accession>
<keyword evidence="4" id="KW-0449">Lipoprotein</keyword>
<keyword evidence="3" id="KW-0564">Palmitate</keyword>
<dbReference type="Pfam" id="PF09864">
    <property type="entry name" value="MliC"/>
    <property type="match status" value="1"/>
</dbReference>
<feature type="region of interest" description="Disordered" evidence="5">
    <location>
        <begin position="25"/>
        <end position="69"/>
    </location>
</feature>
<dbReference type="InterPro" id="IPR036328">
    <property type="entry name" value="MliC_sf"/>
</dbReference>
<dbReference type="PROSITE" id="PS51257">
    <property type="entry name" value="PROKAR_LIPOPROTEIN"/>
    <property type="match status" value="1"/>
</dbReference>
<dbReference type="Gene3D" id="2.40.128.200">
    <property type="match status" value="1"/>
</dbReference>
<dbReference type="SUPFAM" id="SSF141488">
    <property type="entry name" value="YdhA-like"/>
    <property type="match status" value="1"/>
</dbReference>
<evidence type="ECO:0000256" key="2">
    <source>
        <dbReference type="ARBA" id="ARBA00023136"/>
    </source>
</evidence>
<proteinExistence type="predicted"/>
<protein>
    <submittedName>
        <fullName evidence="8">MliC family protein</fullName>
    </submittedName>
</protein>
<evidence type="ECO:0000259" key="7">
    <source>
        <dbReference type="Pfam" id="PF09864"/>
    </source>
</evidence>
<evidence type="ECO:0000256" key="3">
    <source>
        <dbReference type="ARBA" id="ARBA00023139"/>
    </source>
</evidence>
<dbReference type="EMBL" id="JBHSGG010000029">
    <property type="protein sequence ID" value="MFC4728482.1"/>
    <property type="molecule type" value="Genomic_DNA"/>
</dbReference>
<evidence type="ECO:0000313" key="8">
    <source>
        <dbReference type="EMBL" id="MFC4728482.1"/>
    </source>
</evidence>
<gene>
    <name evidence="8" type="ORF">ACFO3Q_09910</name>
</gene>
<sequence length="149" mass="15494">MSNRHALLFPSIALSALLLAACGNQPAQDAATSPTPTREDLAPPPAQTAQTPEAAPPANLGADGAAAPQPVAGTVTYECEDGFRFHARYGEDNATLTLDDQEIDLPQVVSASGAHYQSDGLSWWTRGNSGTLEQGGAAPRDCREIARAP</sequence>
<keyword evidence="1 6" id="KW-0732">Signal</keyword>
<evidence type="ECO:0000256" key="6">
    <source>
        <dbReference type="SAM" id="SignalP"/>
    </source>
</evidence>
<feature type="compositionally biased region" description="Low complexity" evidence="5">
    <location>
        <begin position="47"/>
        <end position="58"/>
    </location>
</feature>
<name>A0ABV9NJI2_9GAMM</name>
<keyword evidence="9" id="KW-1185">Reference proteome</keyword>
<dbReference type="InterPro" id="IPR018660">
    <property type="entry name" value="MliC"/>
</dbReference>
<feature type="chain" id="PRO_5047500420" evidence="6">
    <location>
        <begin position="21"/>
        <end position="149"/>
    </location>
</feature>
<reference evidence="9" key="1">
    <citation type="journal article" date="2019" name="Int. J. Syst. Evol. Microbiol.">
        <title>The Global Catalogue of Microorganisms (GCM) 10K type strain sequencing project: providing services to taxonomists for standard genome sequencing and annotation.</title>
        <authorList>
            <consortium name="The Broad Institute Genomics Platform"/>
            <consortium name="The Broad Institute Genome Sequencing Center for Infectious Disease"/>
            <person name="Wu L."/>
            <person name="Ma J."/>
        </authorList>
    </citation>
    <scope>NUCLEOTIDE SEQUENCE [LARGE SCALE GENOMIC DNA]</scope>
    <source>
        <strain evidence="9">CGMCC 1.13574</strain>
    </source>
</reference>
<keyword evidence="2" id="KW-0472">Membrane</keyword>